<evidence type="ECO:0000313" key="3">
    <source>
        <dbReference type="Proteomes" id="UP000305709"/>
    </source>
</evidence>
<dbReference type="Proteomes" id="UP000305709">
    <property type="component" value="Unassembled WGS sequence"/>
</dbReference>
<organism evidence="2 3">
    <name type="scientific">Rubellimicrobium roseum</name>
    <dbReference type="NCBI Taxonomy" id="687525"/>
    <lineage>
        <taxon>Bacteria</taxon>
        <taxon>Pseudomonadati</taxon>
        <taxon>Pseudomonadota</taxon>
        <taxon>Alphaproteobacteria</taxon>
        <taxon>Rhodobacterales</taxon>
        <taxon>Roseobacteraceae</taxon>
        <taxon>Rubellimicrobium</taxon>
    </lineage>
</organism>
<dbReference type="SUPFAM" id="SSF51182">
    <property type="entry name" value="RmlC-like cupins"/>
    <property type="match status" value="1"/>
</dbReference>
<dbReference type="AlphaFoldDB" id="A0A5C4NEW4"/>
<dbReference type="Pfam" id="PF07883">
    <property type="entry name" value="Cupin_2"/>
    <property type="match status" value="1"/>
</dbReference>
<dbReference type="InterPro" id="IPR011051">
    <property type="entry name" value="RmlC_Cupin_sf"/>
</dbReference>
<reference evidence="2 3" key="1">
    <citation type="submission" date="2019-06" db="EMBL/GenBank/DDBJ databases">
        <authorList>
            <person name="Jiang L."/>
        </authorList>
    </citation>
    <scope>NUCLEOTIDE SEQUENCE [LARGE SCALE GENOMIC DNA]</scope>
    <source>
        <strain evidence="2 3">YIM 48858</strain>
    </source>
</reference>
<accession>A0A5C4NEW4</accession>
<dbReference type="PANTHER" id="PTHR36440:SF1">
    <property type="entry name" value="PUTATIVE (AFU_ORTHOLOGUE AFUA_8G07350)-RELATED"/>
    <property type="match status" value="1"/>
</dbReference>
<dbReference type="InterPro" id="IPR053146">
    <property type="entry name" value="QDO-like"/>
</dbReference>
<keyword evidence="3" id="KW-1185">Reference proteome</keyword>
<dbReference type="InterPro" id="IPR013096">
    <property type="entry name" value="Cupin_2"/>
</dbReference>
<comment type="caution">
    <text evidence="2">The sequence shown here is derived from an EMBL/GenBank/DDBJ whole genome shotgun (WGS) entry which is preliminary data.</text>
</comment>
<dbReference type="InterPro" id="IPR014710">
    <property type="entry name" value="RmlC-like_jellyroll"/>
</dbReference>
<gene>
    <name evidence="2" type="ORF">FHG71_10705</name>
</gene>
<proteinExistence type="predicted"/>
<dbReference type="RefSeq" id="WP_139081672.1">
    <property type="nucleotide sequence ID" value="NZ_VDFV01000012.1"/>
</dbReference>
<dbReference type="OrthoDB" id="9798709at2"/>
<dbReference type="PANTHER" id="PTHR36440">
    <property type="entry name" value="PUTATIVE (AFU_ORTHOLOGUE AFUA_8G07350)-RELATED"/>
    <property type="match status" value="1"/>
</dbReference>
<name>A0A5C4NEW4_9RHOB</name>
<dbReference type="Gene3D" id="2.60.120.10">
    <property type="entry name" value="Jelly Rolls"/>
    <property type="match status" value="1"/>
</dbReference>
<dbReference type="EMBL" id="VDFV01000012">
    <property type="protein sequence ID" value="TNC71636.1"/>
    <property type="molecule type" value="Genomic_DNA"/>
</dbReference>
<protein>
    <submittedName>
        <fullName evidence="2">Cupin domain-containing protein</fullName>
    </submittedName>
</protein>
<evidence type="ECO:0000313" key="2">
    <source>
        <dbReference type="EMBL" id="TNC71636.1"/>
    </source>
</evidence>
<sequence>MKDIVERPRRGSVGPSQVSILATAEETGGRLGLVEIISPPLAGPPRHTHANEDEVIAVLDGAIEVWTPAGLTTLGAGESVFVPRGVEHAFRVLGEGPARILAVLTPGGFEGYFQGLLAGQLQMPRDRDAIAALGARFGQVITGGPL</sequence>
<evidence type="ECO:0000259" key="1">
    <source>
        <dbReference type="Pfam" id="PF07883"/>
    </source>
</evidence>
<feature type="domain" description="Cupin type-2" evidence="1">
    <location>
        <begin position="39"/>
        <end position="103"/>
    </location>
</feature>